<sequence>MPKEAAEQFAADIRAAEGTGADTCPVRPDCWDIVMAWRVVATQWRVAALGGMGGGVAWLGLDYSGVAAGLAGMEIPATPDLWWGLRVMEAAAKEELNR</sequence>
<dbReference type="KEGG" id="ncb:C0V82_23300"/>
<name>A0A2K9NJU4_9PROT</name>
<dbReference type="Pfam" id="PF08809">
    <property type="entry name" value="DUF1799"/>
    <property type="match status" value="1"/>
</dbReference>
<dbReference type="Proteomes" id="UP000234752">
    <property type="component" value="Plasmid unnamed1"/>
</dbReference>
<accession>A0A2K9NJU4</accession>
<reference evidence="1 2" key="1">
    <citation type="submission" date="2017-12" db="EMBL/GenBank/DDBJ databases">
        <title>Genomes of bacteria within cyanobacterial aggregates.</title>
        <authorList>
            <person name="Cai H."/>
        </authorList>
    </citation>
    <scope>NUCLEOTIDE SEQUENCE [LARGE SCALE GENOMIC DNA]</scope>
    <source>
        <strain evidence="1 2">TH16</strain>
        <plasmid evidence="1 2">unnamed1</plasmid>
    </source>
</reference>
<keyword evidence="1" id="KW-0614">Plasmid</keyword>
<protein>
    <submittedName>
        <fullName evidence="1">Uncharacterized protein</fullName>
    </submittedName>
</protein>
<dbReference type="AlphaFoldDB" id="A0A2K9NJU4"/>
<dbReference type="OrthoDB" id="7363705at2"/>
<evidence type="ECO:0000313" key="1">
    <source>
        <dbReference type="EMBL" id="AUN33301.1"/>
    </source>
</evidence>
<geneLocation type="plasmid" evidence="1 2">
    <name>unnamed1</name>
</geneLocation>
<organism evidence="1 2">
    <name type="scientific">Niveispirillum cyanobacteriorum</name>
    <dbReference type="NCBI Taxonomy" id="1612173"/>
    <lineage>
        <taxon>Bacteria</taxon>
        <taxon>Pseudomonadati</taxon>
        <taxon>Pseudomonadota</taxon>
        <taxon>Alphaproteobacteria</taxon>
        <taxon>Rhodospirillales</taxon>
        <taxon>Azospirillaceae</taxon>
        <taxon>Niveispirillum</taxon>
    </lineage>
</organism>
<dbReference type="RefSeq" id="WP_102114817.1">
    <property type="nucleotide sequence ID" value="NZ_BMGN01000001.1"/>
</dbReference>
<keyword evidence="2" id="KW-1185">Reference proteome</keyword>
<dbReference type="InterPro" id="IPR014915">
    <property type="entry name" value="Phage_TLS_TfmB"/>
</dbReference>
<dbReference type="EMBL" id="CP025613">
    <property type="protein sequence ID" value="AUN33301.1"/>
    <property type="molecule type" value="Genomic_DNA"/>
</dbReference>
<gene>
    <name evidence="1" type="ORF">C0V82_23300</name>
</gene>
<evidence type="ECO:0000313" key="2">
    <source>
        <dbReference type="Proteomes" id="UP000234752"/>
    </source>
</evidence>
<proteinExistence type="predicted"/>